<keyword evidence="2" id="KW-1185">Reference proteome</keyword>
<gene>
    <name evidence="1" type="ORF">M9H77_11429</name>
</gene>
<organism evidence="1 2">
    <name type="scientific">Catharanthus roseus</name>
    <name type="common">Madagascar periwinkle</name>
    <name type="synonym">Vinca rosea</name>
    <dbReference type="NCBI Taxonomy" id="4058"/>
    <lineage>
        <taxon>Eukaryota</taxon>
        <taxon>Viridiplantae</taxon>
        <taxon>Streptophyta</taxon>
        <taxon>Embryophyta</taxon>
        <taxon>Tracheophyta</taxon>
        <taxon>Spermatophyta</taxon>
        <taxon>Magnoliopsida</taxon>
        <taxon>eudicotyledons</taxon>
        <taxon>Gunneridae</taxon>
        <taxon>Pentapetalae</taxon>
        <taxon>asterids</taxon>
        <taxon>lamiids</taxon>
        <taxon>Gentianales</taxon>
        <taxon>Apocynaceae</taxon>
        <taxon>Rauvolfioideae</taxon>
        <taxon>Vinceae</taxon>
        <taxon>Catharanthinae</taxon>
        <taxon>Catharanthus</taxon>
    </lineage>
</organism>
<dbReference type="Proteomes" id="UP001060085">
    <property type="component" value="Linkage Group LG03"/>
</dbReference>
<name>A0ACC0BEL7_CATRO</name>
<accession>A0ACC0BEL7</accession>
<evidence type="ECO:0000313" key="2">
    <source>
        <dbReference type="Proteomes" id="UP001060085"/>
    </source>
</evidence>
<dbReference type="EMBL" id="CM044703">
    <property type="protein sequence ID" value="KAI5671065.1"/>
    <property type="molecule type" value="Genomic_DNA"/>
</dbReference>
<evidence type="ECO:0000313" key="1">
    <source>
        <dbReference type="EMBL" id="KAI5671065.1"/>
    </source>
</evidence>
<comment type="caution">
    <text evidence="1">The sequence shown here is derived from an EMBL/GenBank/DDBJ whole genome shotgun (WGS) entry which is preliminary data.</text>
</comment>
<proteinExistence type="predicted"/>
<sequence>MAMIKYSQSSSSSTVNSTSELTIPSSMKCWYGFSTPILTSKTTKTRGRKFIGRGNFKGSERSWGFFKWLDEACTVLIQMEGEIGKIKADHERMKNDIEEIIKQMNFHLDFCLQNIGHHQQKNYGK</sequence>
<reference evidence="2" key="1">
    <citation type="journal article" date="2023" name="Nat. Plants">
        <title>Single-cell RNA sequencing provides a high-resolution roadmap for understanding the multicellular compartmentation of specialized metabolism.</title>
        <authorList>
            <person name="Sun S."/>
            <person name="Shen X."/>
            <person name="Li Y."/>
            <person name="Li Y."/>
            <person name="Wang S."/>
            <person name="Li R."/>
            <person name="Zhang H."/>
            <person name="Shen G."/>
            <person name="Guo B."/>
            <person name="Wei J."/>
            <person name="Xu J."/>
            <person name="St-Pierre B."/>
            <person name="Chen S."/>
            <person name="Sun C."/>
        </authorList>
    </citation>
    <scope>NUCLEOTIDE SEQUENCE [LARGE SCALE GENOMIC DNA]</scope>
</reference>
<protein>
    <submittedName>
        <fullName evidence="1">Uncharacterized protein</fullName>
    </submittedName>
</protein>